<protein>
    <submittedName>
        <fullName evidence="2">Uncharacterized protein</fullName>
    </submittedName>
</protein>
<accession>A0AB37V1E3</accession>
<evidence type="ECO:0000313" key="2">
    <source>
        <dbReference type="EMBL" id="RVZ36285.1"/>
    </source>
</evidence>
<organism evidence="2 3">
    <name type="scientific">Helicobacter pylori</name>
    <name type="common">Campylobacter pylori</name>
    <dbReference type="NCBI Taxonomy" id="210"/>
    <lineage>
        <taxon>Bacteria</taxon>
        <taxon>Pseudomonadati</taxon>
        <taxon>Campylobacterota</taxon>
        <taxon>Epsilonproteobacteria</taxon>
        <taxon>Campylobacterales</taxon>
        <taxon>Helicobacteraceae</taxon>
        <taxon>Helicobacter</taxon>
    </lineage>
</organism>
<evidence type="ECO:0000256" key="1">
    <source>
        <dbReference type="SAM" id="Phobius"/>
    </source>
</evidence>
<keyword evidence="1" id="KW-0812">Transmembrane</keyword>
<sequence length="69" mass="8116">MKGISLIKIEFKGYALEFKKKMILQEMRIKKGLKTTKTQAKANGLKKRLKTLFSVFAFVPLIFFRLRLH</sequence>
<feature type="transmembrane region" description="Helical" evidence="1">
    <location>
        <begin position="51"/>
        <end position="68"/>
    </location>
</feature>
<keyword evidence="1" id="KW-0472">Membrane</keyword>
<comment type="caution">
    <text evidence="2">The sequence shown here is derived from an EMBL/GenBank/DDBJ whole genome shotgun (WGS) entry which is preliminary data.</text>
</comment>
<dbReference type="Proteomes" id="UP000289024">
    <property type="component" value="Unassembled WGS sequence"/>
</dbReference>
<proteinExistence type="predicted"/>
<evidence type="ECO:0000313" key="3">
    <source>
        <dbReference type="Proteomes" id="UP000289024"/>
    </source>
</evidence>
<reference evidence="2 3" key="1">
    <citation type="submission" date="2018-10" db="EMBL/GenBank/DDBJ databases">
        <title>Genetic determinants and prediction of antibiotic resistance phenotypes in Helicobacter pylori.</title>
        <authorList>
            <person name="Wagner K."/>
        </authorList>
    </citation>
    <scope>NUCLEOTIDE SEQUENCE [LARGE SCALE GENOMIC DNA]</scope>
    <source>
        <strain evidence="2 3">ZH97</strain>
    </source>
</reference>
<keyword evidence="1" id="KW-1133">Transmembrane helix</keyword>
<dbReference type="EMBL" id="RJHK01000001">
    <property type="protein sequence ID" value="RVZ36285.1"/>
    <property type="molecule type" value="Genomic_DNA"/>
</dbReference>
<dbReference type="AlphaFoldDB" id="A0AB37V1E3"/>
<name>A0AB37V1E3_HELPX</name>
<gene>
    <name evidence="2" type="ORF">EC547_00875</name>
</gene>